<reference evidence="2" key="1">
    <citation type="submission" date="2023-05" db="EMBL/GenBank/DDBJ databases">
        <authorList>
            <person name="Stuckert A."/>
        </authorList>
    </citation>
    <scope>NUCLEOTIDE SEQUENCE</scope>
</reference>
<gene>
    <name evidence="2" type="ORF">SPARVUS_LOCUS13450113</name>
</gene>
<comment type="caution">
    <text evidence="2">The sequence shown here is derived from an EMBL/GenBank/DDBJ whole genome shotgun (WGS) entry which is preliminary data.</text>
</comment>
<dbReference type="EMBL" id="CATNWA010017962">
    <property type="protein sequence ID" value="CAI9604385.1"/>
    <property type="molecule type" value="Genomic_DNA"/>
</dbReference>
<proteinExistence type="predicted"/>
<evidence type="ECO:0000313" key="3">
    <source>
        <dbReference type="Proteomes" id="UP001162483"/>
    </source>
</evidence>
<evidence type="ECO:0000259" key="1">
    <source>
        <dbReference type="Pfam" id="PF25787"/>
    </source>
</evidence>
<dbReference type="InterPro" id="IPR036388">
    <property type="entry name" value="WH-like_DNA-bd_sf"/>
</dbReference>
<keyword evidence="3" id="KW-1185">Reference proteome</keyword>
<dbReference type="InterPro" id="IPR057667">
    <property type="entry name" value="HTH_SB"/>
</dbReference>
<dbReference type="Pfam" id="PF25787">
    <property type="entry name" value="HTH_SB"/>
    <property type="match status" value="1"/>
</dbReference>
<evidence type="ECO:0000313" key="2">
    <source>
        <dbReference type="EMBL" id="CAI9604385.1"/>
    </source>
</evidence>
<accession>A0ABN9G4Z2</accession>
<dbReference type="Proteomes" id="UP001162483">
    <property type="component" value="Unassembled WGS sequence"/>
</dbReference>
<feature type="domain" description="Sleeping Beauty transposase HTH" evidence="1">
    <location>
        <begin position="1"/>
        <end position="52"/>
    </location>
</feature>
<protein>
    <recommendedName>
        <fullName evidence="1">Sleeping Beauty transposase HTH domain-containing protein</fullName>
    </recommendedName>
</protein>
<name>A0ABN9G4Z2_9NEOB</name>
<organism evidence="2 3">
    <name type="scientific">Staurois parvus</name>
    <dbReference type="NCBI Taxonomy" id="386267"/>
    <lineage>
        <taxon>Eukaryota</taxon>
        <taxon>Metazoa</taxon>
        <taxon>Chordata</taxon>
        <taxon>Craniata</taxon>
        <taxon>Vertebrata</taxon>
        <taxon>Euteleostomi</taxon>
        <taxon>Amphibia</taxon>
        <taxon>Batrachia</taxon>
        <taxon>Anura</taxon>
        <taxon>Neobatrachia</taxon>
        <taxon>Ranoidea</taxon>
        <taxon>Ranidae</taxon>
        <taxon>Staurois</taxon>
    </lineage>
</organism>
<dbReference type="Gene3D" id="1.10.10.10">
    <property type="entry name" value="Winged helix-like DNA-binding domain superfamily/Winged helix DNA-binding domain"/>
    <property type="match status" value="1"/>
</dbReference>
<sequence>MGRSQELSDSKRRPVIGCHLCNKSIRDISWLLNIPQSTVSEIITKWKQLGTTATGRPCKMTEWGCVSGVGLGPLIPVKGTLKASAYQDILDNFMLPTLKSLGMAP</sequence>
<feature type="non-terminal residue" evidence="2">
    <location>
        <position position="105"/>
    </location>
</feature>